<evidence type="ECO:0000259" key="2">
    <source>
        <dbReference type="PROSITE" id="PS51703"/>
    </source>
</evidence>
<dbReference type="InterPro" id="IPR003604">
    <property type="entry name" value="Matrin/U1-like-C_Znf_C2H2"/>
</dbReference>
<dbReference type="InParanoid" id="T1FSE5"/>
<dbReference type="GO" id="GO:0003725">
    <property type="term" value="F:double-stranded RNA binding"/>
    <property type="evidence" value="ECO:0000318"/>
    <property type="project" value="GO_Central"/>
</dbReference>
<dbReference type="AlphaFoldDB" id="T1FSE5"/>
<dbReference type="EMBL" id="AMQM01003402">
    <property type="status" value="NOT_ANNOTATED_CDS"/>
    <property type="molecule type" value="Genomic_DNA"/>
</dbReference>
<sequence>MENLNVFESDGSCYQNAGLFPENTVVPGNVVRGKSFVYSSASLNRRQAQSFEKVAKVKDNIKVTCNICQITCDGQKQYGDHLNGQKHKKKAEMAERIAHQSENNKASVVVSDSFQQKQEQLKQLIQSEKEQSILRQKQEKALSENKTTHQQLHSSAADEQLSDEDGKKTQVLLKQKMQVPSPNIPFYCKLCNVLCNSSEPFKLHLTGAKHLKKLSKQNDSLEKNNNNNINITNIASNNSNNNNINKSNANSEANVVLANTDDADANTKTIDTLFDQLLGADYLRELLNEKGIINYRCELCSVTIPDAHHTKFHLEGRKHKVNYRKKVDPSIVLPPKHINKTLKLQEAKAQKRKIKEDFWRQKDMMMTGMPDAYIHKKCISCQPLPAKLQYVLNFVDHCELALQIVSDIMVLEEQQRQEKLDSSFTTQQQQPQTNNNNYNDEQATSTSTAAAAAAATANENATPPAASVNAEKFRILQGAMRVGGLCTGLILDSDDKFDIVALTSVKPTVEMLNYIYRLLPDALKKVIQKVKDNSESQQQQQQQPQQPQYEYDHDIHMIEDDDEILVQTCDMYQICISIHLTSSVYDDESAVHTKENDDTNNKDGDVAMLCDDDDQNDDNKDVLISKELCLQWLKALKMANWFQVRAMNLFEGLKVMKIFKKLKMECRDVEPISDWALEVLVERCSFIEGTKATPSDIFRCLLQVLASGILLDGVGLQDPCENSLCDVFGDLQTQQREDLTKYAQTALRLLTFERLHTVLSMEKLQRKSIKPPESKKLKSNNDDDDDNDNNNNNSNNNGNDGNDDDDVSAVPSREHFVVVDDDDDNDNK</sequence>
<reference evidence="3 5" key="2">
    <citation type="journal article" date="2013" name="Nature">
        <title>Insights into bilaterian evolution from three spiralian genomes.</title>
        <authorList>
            <person name="Simakov O."/>
            <person name="Marletaz F."/>
            <person name="Cho S.J."/>
            <person name="Edsinger-Gonzales E."/>
            <person name="Havlak P."/>
            <person name="Hellsten U."/>
            <person name="Kuo D.H."/>
            <person name="Larsson T."/>
            <person name="Lv J."/>
            <person name="Arendt D."/>
            <person name="Savage R."/>
            <person name="Osoegawa K."/>
            <person name="de Jong P."/>
            <person name="Grimwood J."/>
            <person name="Chapman J.A."/>
            <person name="Shapiro H."/>
            <person name="Aerts A."/>
            <person name="Otillar R.P."/>
            <person name="Terry A.Y."/>
            <person name="Boore J.L."/>
            <person name="Grigoriev I.V."/>
            <person name="Lindberg D.R."/>
            <person name="Seaver E.C."/>
            <person name="Weisblat D.A."/>
            <person name="Putnam N.H."/>
            <person name="Rokhsar D.S."/>
        </authorList>
    </citation>
    <scope>NUCLEOTIDE SEQUENCE</scope>
</reference>
<feature type="compositionally biased region" description="Low complexity" evidence="1">
    <location>
        <begin position="789"/>
        <end position="800"/>
    </location>
</feature>
<dbReference type="Gene3D" id="3.30.460.10">
    <property type="entry name" value="Beta Polymerase, domain 2"/>
    <property type="match status" value="1"/>
</dbReference>
<dbReference type="EMBL" id="KB096134">
    <property type="protein sequence ID" value="ESO08110.1"/>
    <property type="molecule type" value="Genomic_DNA"/>
</dbReference>
<dbReference type="InterPro" id="IPR043519">
    <property type="entry name" value="NT_sf"/>
</dbReference>
<dbReference type="SUPFAM" id="SSF57667">
    <property type="entry name" value="beta-beta-alpha zinc fingers"/>
    <property type="match status" value="3"/>
</dbReference>
<dbReference type="Pfam" id="PF12874">
    <property type="entry name" value="zf-met"/>
    <property type="match status" value="3"/>
</dbReference>
<dbReference type="InterPro" id="IPR013087">
    <property type="entry name" value="Znf_C2H2_type"/>
</dbReference>
<dbReference type="PANTHER" id="PTHR45762">
    <property type="entry name" value="ZINC FINGER RNA-BINDING PROTEIN"/>
    <property type="match status" value="1"/>
</dbReference>
<feature type="compositionally biased region" description="Low complexity" evidence="1">
    <location>
        <begin position="537"/>
        <end position="548"/>
    </location>
</feature>
<feature type="region of interest" description="Disordered" evidence="1">
    <location>
        <begin position="135"/>
        <end position="165"/>
    </location>
</feature>
<feature type="region of interest" description="Disordered" evidence="1">
    <location>
        <begin position="763"/>
        <end position="828"/>
    </location>
</feature>
<evidence type="ECO:0000256" key="1">
    <source>
        <dbReference type="SAM" id="MobiDB-lite"/>
    </source>
</evidence>
<feature type="region of interest" description="Disordered" evidence="1">
    <location>
        <begin position="420"/>
        <end position="466"/>
    </location>
</feature>
<dbReference type="PANTHER" id="PTHR45762:SF3">
    <property type="entry name" value="ZINC-FINGER PROTEIN AT 72D, ISOFORM B"/>
    <property type="match status" value="1"/>
</dbReference>
<dbReference type="FunFam" id="1.10.1410.40:FF:000001">
    <property type="entry name" value="interleukin enhancer-binding factor 3 isoform X1"/>
    <property type="match status" value="1"/>
</dbReference>
<reference evidence="4" key="3">
    <citation type="submission" date="2015-06" db="UniProtKB">
        <authorList>
            <consortium name="EnsemblMetazoa"/>
        </authorList>
    </citation>
    <scope>IDENTIFICATION</scope>
</reference>
<dbReference type="InterPro" id="IPR036236">
    <property type="entry name" value="Znf_C2H2_sf"/>
</dbReference>
<gene>
    <name evidence="4" type="primary">20211742</name>
    <name evidence="3" type="ORF">HELRODRAFT_190894</name>
</gene>
<dbReference type="KEGG" id="hro:HELRODRAFT_190894"/>
<feature type="region of interest" description="Disordered" evidence="1">
    <location>
        <begin position="530"/>
        <end position="549"/>
    </location>
</feature>
<dbReference type="GeneID" id="20211742"/>
<protein>
    <recommendedName>
        <fullName evidence="2">DZF domain-containing protein</fullName>
    </recommendedName>
</protein>
<dbReference type="STRING" id="6412.T1FSE5"/>
<accession>T1FSE5</accession>
<dbReference type="Gene3D" id="1.10.1410.40">
    <property type="match status" value="1"/>
</dbReference>
<organism evidence="4 5">
    <name type="scientific">Helobdella robusta</name>
    <name type="common">Californian leech</name>
    <dbReference type="NCBI Taxonomy" id="6412"/>
    <lineage>
        <taxon>Eukaryota</taxon>
        <taxon>Metazoa</taxon>
        <taxon>Spiralia</taxon>
        <taxon>Lophotrochozoa</taxon>
        <taxon>Annelida</taxon>
        <taxon>Clitellata</taxon>
        <taxon>Hirudinea</taxon>
        <taxon>Rhynchobdellida</taxon>
        <taxon>Glossiphoniidae</taxon>
        <taxon>Helobdella</taxon>
    </lineage>
</organism>
<dbReference type="eggNOG" id="KOG3792">
    <property type="taxonomic scope" value="Eukaryota"/>
</dbReference>
<feature type="domain" description="DZF" evidence="2">
    <location>
        <begin position="352"/>
        <end position="785"/>
    </location>
</feature>
<dbReference type="GO" id="GO:0008270">
    <property type="term" value="F:zinc ion binding"/>
    <property type="evidence" value="ECO:0007669"/>
    <property type="project" value="InterPro"/>
</dbReference>
<dbReference type="SMART" id="SM00572">
    <property type="entry name" value="DZF"/>
    <property type="match status" value="1"/>
</dbReference>
<name>T1FSE5_HELRO</name>
<dbReference type="RefSeq" id="XP_009013899.1">
    <property type="nucleotide sequence ID" value="XM_009015651.1"/>
</dbReference>
<dbReference type="HOGENOM" id="CLU_342332_0_0_1"/>
<dbReference type="Gene3D" id="3.30.160.60">
    <property type="entry name" value="Classic Zinc Finger"/>
    <property type="match status" value="2"/>
</dbReference>
<dbReference type="FunFam" id="3.30.160.60:FF:002080">
    <property type="entry name" value="Zinc finger RNA-binding protein"/>
    <property type="match status" value="1"/>
</dbReference>
<dbReference type="Pfam" id="PF20965">
    <property type="entry name" value="DZF_C"/>
    <property type="match status" value="1"/>
</dbReference>
<keyword evidence="5" id="KW-1185">Reference proteome</keyword>
<dbReference type="InterPro" id="IPR006561">
    <property type="entry name" value="DZF_dom"/>
</dbReference>
<evidence type="ECO:0000313" key="5">
    <source>
        <dbReference type="Proteomes" id="UP000015101"/>
    </source>
</evidence>
<feature type="compositionally biased region" description="Acidic residues" evidence="1">
    <location>
        <begin position="819"/>
        <end position="828"/>
    </location>
</feature>
<dbReference type="PROSITE" id="PS51703">
    <property type="entry name" value="DZF"/>
    <property type="match status" value="1"/>
</dbReference>
<dbReference type="SMART" id="SM00355">
    <property type="entry name" value="ZnF_C2H2"/>
    <property type="match status" value="3"/>
</dbReference>
<dbReference type="OrthoDB" id="8898434at2759"/>
<dbReference type="OMA" id="SCQEPRM"/>
<dbReference type="CTD" id="20211742"/>
<dbReference type="SMART" id="SM00451">
    <property type="entry name" value="ZnF_U1"/>
    <property type="match status" value="3"/>
</dbReference>
<dbReference type="EnsemblMetazoa" id="HelroT190894">
    <property type="protein sequence ID" value="HelroP190894"/>
    <property type="gene ID" value="HelroG190894"/>
</dbReference>
<evidence type="ECO:0000313" key="3">
    <source>
        <dbReference type="EMBL" id="ESO08110.1"/>
    </source>
</evidence>
<evidence type="ECO:0000313" key="4">
    <source>
        <dbReference type="EnsemblMetazoa" id="HelroP190894"/>
    </source>
</evidence>
<dbReference type="InterPro" id="IPR049402">
    <property type="entry name" value="DZF_dom_C"/>
</dbReference>
<feature type="compositionally biased region" description="Low complexity" evidence="1">
    <location>
        <begin position="425"/>
        <end position="466"/>
    </location>
</feature>
<proteinExistence type="predicted"/>
<dbReference type="Proteomes" id="UP000015101">
    <property type="component" value="Unassembled WGS sequence"/>
</dbReference>
<dbReference type="GO" id="GO:0003727">
    <property type="term" value="F:single-stranded RNA binding"/>
    <property type="evidence" value="ECO:0000318"/>
    <property type="project" value="GO_Central"/>
</dbReference>
<feature type="compositionally biased region" description="Basic and acidic residues" evidence="1">
    <location>
        <begin position="770"/>
        <end position="781"/>
    </location>
</feature>
<reference evidence="5" key="1">
    <citation type="submission" date="2012-12" db="EMBL/GenBank/DDBJ databases">
        <authorList>
            <person name="Hellsten U."/>
            <person name="Grimwood J."/>
            <person name="Chapman J.A."/>
            <person name="Shapiro H."/>
            <person name="Aerts A."/>
            <person name="Otillar R.P."/>
            <person name="Terry A.Y."/>
            <person name="Boore J.L."/>
            <person name="Simakov O."/>
            <person name="Marletaz F."/>
            <person name="Cho S.-J."/>
            <person name="Edsinger-Gonzales E."/>
            <person name="Havlak P."/>
            <person name="Kuo D.-H."/>
            <person name="Larsson T."/>
            <person name="Lv J."/>
            <person name="Arendt D."/>
            <person name="Savage R."/>
            <person name="Osoegawa K."/>
            <person name="de Jong P."/>
            <person name="Lindberg D.R."/>
            <person name="Seaver E.C."/>
            <person name="Weisblat D.A."/>
            <person name="Putnam N.H."/>
            <person name="Grigoriev I.V."/>
            <person name="Rokhsar D.S."/>
        </authorList>
    </citation>
    <scope>NUCLEOTIDE SEQUENCE</scope>
</reference>
<feature type="compositionally biased region" description="Basic and acidic residues" evidence="1">
    <location>
        <begin position="135"/>
        <end position="147"/>
    </location>
</feature>